<keyword evidence="2" id="KW-1185">Reference proteome</keyword>
<sequence length="266" mass="30410">MNGDSGIPSPSTSLIGENEFHICVLLGASNLARGYSALANYLTRNLKPEAVKIYTACGPGRGYGCWGGMFNISYPPIAESPLFERVRKQARDGNRIVALITDIGNDLLYGMDGDSLIATMKNLFGRLEDLNAEIYATTLPVYFEGNVPAMVYYPIRTFLYPKSRISREEAIKRVRRVNAFLKEYKSSHFHLIPPLDDYLGWDHVHFGLVRSAEVWNRIGECLLDGLGRRPHRPIRFPRMLLSYRDCFIRLVFMEMFRCIRRSKNLF</sequence>
<gene>
    <name evidence="1" type="ORF">NITGR_260022</name>
</gene>
<organism evidence="1 2">
    <name type="scientific">Nitrospina gracilis (strain 3/211)</name>
    <dbReference type="NCBI Taxonomy" id="1266370"/>
    <lineage>
        <taxon>Bacteria</taxon>
        <taxon>Pseudomonadati</taxon>
        <taxon>Nitrospinota/Tectimicrobiota group</taxon>
        <taxon>Nitrospinota</taxon>
        <taxon>Nitrospinia</taxon>
        <taxon>Nitrospinales</taxon>
        <taxon>Nitrospinaceae</taxon>
        <taxon>Nitrospina</taxon>
    </lineage>
</organism>
<evidence type="ECO:0008006" key="3">
    <source>
        <dbReference type="Google" id="ProtNLM"/>
    </source>
</evidence>
<evidence type="ECO:0000313" key="1">
    <source>
        <dbReference type="EMBL" id="CCQ90217.1"/>
    </source>
</evidence>
<dbReference type="STRING" id="1266370.NITGR_260022"/>
<dbReference type="RefSeq" id="WP_005007522.1">
    <property type="nucleotide sequence ID" value="NZ_HG422173.1"/>
</dbReference>
<dbReference type="InParanoid" id="M1YX29"/>
<dbReference type="Proteomes" id="UP000011704">
    <property type="component" value="Unassembled WGS sequence"/>
</dbReference>
<comment type="caution">
    <text evidence="1">The sequence shown here is derived from an EMBL/GenBank/DDBJ whole genome shotgun (WGS) entry which is preliminary data.</text>
</comment>
<dbReference type="OrthoDB" id="5562484at2"/>
<name>M1YX29_NITG3</name>
<dbReference type="AlphaFoldDB" id="M1YX29"/>
<dbReference type="EMBL" id="CAQJ01000029">
    <property type="protein sequence ID" value="CCQ90217.1"/>
    <property type="molecule type" value="Genomic_DNA"/>
</dbReference>
<accession>M1YX29</accession>
<protein>
    <recommendedName>
        <fullName evidence="3">SGNH hydrolase-type esterase domain-containing protein</fullName>
    </recommendedName>
</protein>
<evidence type="ECO:0000313" key="2">
    <source>
        <dbReference type="Proteomes" id="UP000011704"/>
    </source>
</evidence>
<proteinExistence type="predicted"/>
<dbReference type="SUPFAM" id="SSF52266">
    <property type="entry name" value="SGNH hydrolase"/>
    <property type="match status" value="1"/>
</dbReference>
<reference evidence="1 2" key="1">
    <citation type="journal article" date="2013" name="Front. Microbiol.">
        <title>The genome of Nitrospina gracilis illuminates the metabolism and evolution of the major marine nitrite oxidizer.</title>
        <authorList>
            <person name="Luecker S."/>
            <person name="Nowka B."/>
            <person name="Rattei T."/>
            <person name="Spieck E."/>
            <person name="and Daims H."/>
        </authorList>
    </citation>
    <scope>NUCLEOTIDE SEQUENCE [LARGE SCALE GENOMIC DNA]</scope>
    <source>
        <strain evidence="1 2">3/211</strain>
    </source>
</reference>
<dbReference type="HOGENOM" id="CLU_1045208_0_0_0"/>